<gene>
    <name evidence="2" type="ORF">MtrunA17_Chr7g0269311</name>
</gene>
<proteinExistence type="predicted"/>
<feature type="compositionally biased region" description="Low complexity" evidence="1">
    <location>
        <begin position="94"/>
        <end position="113"/>
    </location>
</feature>
<dbReference type="InterPro" id="IPR040267">
    <property type="entry name" value="EID1-like"/>
</dbReference>
<evidence type="ECO:0000256" key="1">
    <source>
        <dbReference type="SAM" id="MobiDB-lite"/>
    </source>
</evidence>
<dbReference type="AlphaFoldDB" id="A0A396H6S5"/>
<dbReference type="EMBL" id="PSQE01000007">
    <property type="protein sequence ID" value="RHN48952.1"/>
    <property type="molecule type" value="Genomic_DNA"/>
</dbReference>
<evidence type="ECO:0000313" key="2">
    <source>
        <dbReference type="EMBL" id="RHN48952.1"/>
    </source>
</evidence>
<sequence>MLSELTDDIILKILWKVEEDPRDWARLSCVSTKLNSLIHDFCWKNKSSIIIPSELLLSSSQDLSLHKLPFCCPGPLHAGILFNTADFPDEQHHQQPITSSSSSTTPSSSLPPQTNECSSYWSLYDDLYHDTLYADSEAHHHLQQGQEQTNEEEIRTGVVDVPPEAKKRKVNGSLSSHLATGKWTLSREQGSKLLARQFRDDCLYVCDWPGCVHLEEKRKYRLFRGIFMNFKKTRVWKTVNDISNRKKIDLACAFCSCNHTWDLHSAFCLRRGFGYHDDGEPVVRAYVCDNGHVSGAWTDMPINISYESSIYWHLYFVSQLLSHFIIIFKFV</sequence>
<dbReference type="PANTHER" id="PTHR31348:SF4">
    <property type="entry name" value="PHYTOCHROME A-ASSOCIATED F-BOX PROTEIN"/>
    <property type="match status" value="1"/>
</dbReference>
<comment type="caution">
    <text evidence="2">The sequence shown here is derived from an EMBL/GenBank/DDBJ whole genome shotgun (WGS) entry which is preliminary data.</text>
</comment>
<feature type="region of interest" description="Disordered" evidence="1">
    <location>
        <begin position="90"/>
        <end position="113"/>
    </location>
</feature>
<dbReference type="Gramene" id="rna43727">
    <property type="protein sequence ID" value="RHN48952.1"/>
    <property type="gene ID" value="gene43727"/>
</dbReference>
<dbReference type="InterPro" id="IPR036047">
    <property type="entry name" value="F-box-like_dom_sf"/>
</dbReference>
<dbReference type="Proteomes" id="UP000265566">
    <property type="component" value="Chromosome 7"/>
</dbReference>
<dbReference type="PANTHER" id="PTHR31348">
    <property type="entry name" value="EID1-LIKE F-BOX PROTEIN 2-RELATED"/>
    <property type="match status" value="1"/>
</dbReference>
<reference evidence="2" key="1">
    <citation type="journal article" date="2018" name="Nat. Plants">
        <title>Whole-genome landscape of Medicago truncatula symbiotic genes.</title>
        <authorList>
            <person name="Pecrix Y."/>
            <person name="Gamas P."/>
            <person name="Carrere S."/>
        </authorList>
    </citation>
    <scope>NUCLEOTIDE SEQUENCE</scope>
    <source>
        <tissue evidence="2">Leaves</tissue>
    </source>
</reference>
<dbReference type="CDD" id="cd09917">
    <property type="entry name" value="F-box_SF"/>
    <property type="match status" value="1"/>
</dbReference>
<organism evidence="2">
    <name type="scientific">Medicago truncatula</name>
    <name type="common">Barrel medic</name>
    <name type="synonym">Medicago tribuloides</name>
    <dbReference type="NCBI Taxonomy" id="3880"/>
    <lineage>
        <taxon>Eukaryota</taxon>
        <taxon>Viridiplantae</taxon>
        <taxon>Streptophyta</taxon>
        <taxon>Embryophyta</taxon>
        <taxon>Tracheophyta</taxon>
        <taxon>Spermatophyta</taxon>
        <taxon>Magnoliopsida</taxon>
        <taxon>eudicotyledons</taxon>
        <taxon>Gunneridae</taxon>
        <taxon>Pentapetalae</taxon>
        <taxon>rosids</taxon>
        <taxon>fabids</taxon>
        <taxon>Fabales</taxon>
        <taxon>Fabaceae</taxon>
        <taxon>Papilionoideae</taxon>
        <taxon>50 kb inversion clade</taxon>
        <taxon>NPAAA clade</taxon>
        <taxon>Hologalegina</taxon>
        <taxon>IRL clade</taxon>
        <taxon>Trifolieae</taxon>
        <taxon>Medicago</taxon>
    </lineage>
</organism>
<dbReference type="SUPFAM" id="SSF81383">
    <property type="entry name" value="F-box domain"/>
    <property type="match status" value="1"/>
</dbReference>
<name>A0A396H6S5_MEDTR</name>
<accession>A0A396H6S5</accession>
<protein>
    <submittedName>
        <fullName evidence="2">Putative F-box domain-containing protein</fullName>
    </submittedName>
</protein>